<dbReference type="EMBL" id="JAPZCX010000020">
    <property type="protein sequence ID" value="MDN5071418.1"/>
    <property type="molecule type" value="Genomic_DNA"/>
</dbReference>
<sequence>MLKRMTVGKHSFKSYEEFKALMNLAIEQGFKTLQEFNKFLDLNCSK</sequence>
<comment type="caution">
    <text evidence="1">The sequence shown here is derived from an EMBL/GenBank/DDBJ whole genome shotgun (WGS) entry which is preliminary data.</text>
</comment>
<proteinExistence type="predicted"/>
<dbReference type="RefSeq" id="WP_261243508.1">
    <property type="nucleotide sequence ID" value="NZ_JAPZCX010000020.1"/>
</dbReference>
<reference evidence="1" key="1">
    <citation type="submission" date="2022-12" db="EMBL/GenBank/DDBJ databases">
        <authorList>
            <person name="Uljanovas D."/>
        </authorList>
    </citation>
    <scope>NUCLEOTIDE SEQUENCE</scope>
    <source>
        <strain evidence="1">RCM69</strain>
    </source>
</reference>
<evidence type="ECO:0000313" key="2">
    <source>
        <dbReference type="Proteomes" id="UP001170288"/>
    </source>
</evidence>
<evidence type="ECO:0000313" key="1">
    <source>
        <dbReference type="EMBL" id="MDN5071418.1"/>
    </source>
</evidence>
<accession>A0AAW7Q0M4</accession>
<name>A0AAW7Q0M4_9BACT</name>
<gene>
    <name evidence="1" type="ORF">O8C76_10340</name>
</gene>
<dbReference type="AlphaFoldDB" id="A0AAW7Q0M4"/>
<organism evidence="1 2">
    <name type="scientific">Aliarcobacter butzleri</name>
    <dbReference type="NCBI Taxonomy" id="28197"/>
    <lineage>
        <taxon>Bacteria</taxon>
        <taxon>Pseudomonadati</taxon>
        <taxon>Campylobacterota</taxon>
        <taxon>Epsilonproteobacteria</taxon>
        <taxon>Campylobacterales</taxon>
        <taxon>Arcobacteraceae</taxon>
        <taxon>Aliarcobacter</taxon>
    </lineage>
</organism>
<protein>
    <submittedName>
        <fullName evidence="1">Uncharacterized protein</fullName>
    </submittedName>
</protein>
<dbReference type="Proteomes" id="UP001170288">
    <property type="component" value="Unassembled WGS sequence"/>
</dbReference>
<reference evidence="1" key="2">
    <citation type="journal article" date="2023" name="Microorganisms">
        <title>Genomic Characterization of Arcobacter butzleri Strains Isolated from Various Sources in Lithuania.</title>
        <authorList>
            <person name="Uljanovas D."/>
            <person name="Golz G."/>
            <person name="Fleischmann S."/>
            <person name="Kudirkiene E."/>
            <person name="Kasetiene N."/>
            <person name="Grineviciene A."/>
            <person name="Tamuleviciene E."/>
            <person name="Aksomaitiene J."/>
            <person name="Alter T."/>
            <person name="Malakauskas M."/>
        </authorList>
    </citation>
    <scope>NUCLEOTIDE SEQUENCE</scope>
    <source>
        <strain evidence="1">RCM69</strain>
    </source>
</reference>